<protein>
    <submittedName>
        <fullName evidence="2">Zinc ribbon domain-containing protein</fullName>
    </submittedName>
</protein>
<proteinExistence type="predicted"/>
<evidence type="ECO:0000259" key="1">
    <source>
        <dbReference type="Pfam" id="PF17032"/>
    </source>
</evidence>
<reference evidence="2" key="1">
    <citation type="journal article" date="2021" name="PeerJ">
        <title>Extensive microbial diversity within the chicken gut microbiome revealed by metagenomics and culture.</title>
        <authorList>
            <person name="Gilroy R."/>
            <person name="Ravi A."/>
            <person name="Getino M."/>
            <person name="Pursley I."/>
            <person name="Horton D.L."/>
            <person name="Alikhan N.F."/>
            <person name="Baker D."/>
            <person name="Gharbi K."/>
            <person name="Hall N."/>
            <person name="Watson M."/>
            <person name="Adriaenssens E.M."/>
            <person name="Foster-Nyarko E."/>
            <person name="Jarju S."/>
            <person name="Secka A."/>
            <person name="Antonio M."/>
            <person name="Oren A."/>
            <person name="Chaudhuri R.R."/>
            <person name="La Ragione R."/>
            <person name="Hildebrand F."/>
            <person name="Pallen M.J."/>
        </authorList>
    </citation>
    <scope>NUCLEOTIDE SEQUENCE</scope>
    <source>
        <strain evidence="2">CHK179-28034</strain>
    </source>
</reference>
<evidence type="ECO:0000313" key="2">
    <source>
        <dbReference type="EMBL" id="HIZ40528.1"/>
    </source>
</evidence>
<gene>
    <name evidence="2" type="ORF">H9968_11540</name>
</gene>
<dbReference type="Proteomes" id="UP000824049">
    <property type="component" value="Unassembled WGS sequence"/>
</dbReference>
<comment type="caution">
    <text evidence="2">The sequence shown here is derived from an EMBL/GenBank/DDBJ whole genome shotgun (WGS) entry which is preliminary data.</text>
</comment>
<dbReference type="InterPro" id="IPR031493">
    <property type="entry name" value="Zinc_ribbon_15"/>
</dbReference>
<dbReference type="AlphaFoldDB" id="A0A9D2EMQ1"/>
<evidence type="ECO:0000313" key="3">
    <source>
        <dbReference type="Proteomes" id="UP000824049"/>
    </source>
</evidence>
<sequence length="123" mass="14731">MFFIMGITQGRKDFNFNQMVICNHCGSYGRYQVYMTYMCLSLFFLPVFKWNKQYYVQMSCCHTLYALDPVIGKRIDRGEDIEILPEHLTEVQTGWRSRYKRCGNCGFETQEDYEYCPKCGRKF</sequence>
<dbReference type="EMBL" id="DXBR01000106">
    <property type="protein sequence ID" value="HIZ40528.1"/>
    <property type="molecule type" value="Genomic_DNA"/>
</dbReference>
<dbReference type="Pfam" id="PF17032">
    <property type="entry name" value="Zn_ribbon_15"/>
    <property type="match status" value="1"/>
</dbReference>
<dbReference type="PANTHER" id="PTHR36718:SF1">
    <property type="entry name" value="DOUBLE ZINC RIBBON PROTEIN MJ0416"/>
    <property type="match status" value="1"/>
</dbReference>
<dbReference type="InterPro" id="IPR053281">
    <property type="entry name" value="Double_zinc_ribbon"/>
</dbReference>
<reference evidence="2" key="2">
    <citation type="submission" date="2021-04" db="EMBL/GenBank/DDBJ databases">
        <authorList>
            <person name="Gilroy R."/>
        </authorList>
    </citation>
    <scope>NUCLEOTIDE SEQUENCE</scope>
    <source>
        <strain evidence="2">CHK179-28034</strain>
    </source>
</reference>
<organism evidence="2 3">
    <name type="scientific">Candidatus Anaerobutyricum stercoris</name>
    <dbReference type="NCBI Taxonomy" id="2838457"/>
    <lineage>
        <taxon>Bacteria</taxon>
        <taxon>Bacillati</taxon>
        <taxon>Bacillota</taxon>
        <taxon>Clostridia</taxon>
        <taxon>Lachnospirales</taxon>
        <taxon>Lachnospiraceae</taxon>
        <taxon>Anaerobutyricum</taxon>
    </lineage>
</organism>
<accession>A0A9D2EMQ1</accession>
<dbReference type="PANTHER" id="PTHR36718">
    <property type="entry name" value="OS05G0435400 PROTEIN"/>
    <property type="match status" value="1"/>
</dbReference>
<name>A0A9D2EMQ1_9FIRM</name>
<feature type="domain" description="Zinc-ribbon 15" evidence="1">
    <location>
        <begin position="20"/>
        <end position="120"/>
    </location>
</feature>